<dbReference type="SUPFAM" id="SSF55469">
    <property type="entry name" value="FMN-dependent nitroreductase-like"/>
    <property type="match status" value="1"/>
</dbReference>
<proteinExistence type="inferred from homology"/>
<dbReference type="Pfam" id="PF00881">
    <property type="entry name" value="Nitroreductase"/>
    <property type="match status" value="1"/>
</dbReference>
<dbReference type="Proteomes" id="UP000268469">
    <property type="component" value="Unassembled WGS sequence"/>
</dbReference>
<feature type="domain" description="Nitroreductase" evidence="3">
    <location>
        <begin position="30"/>
        <end position="178"/>
    </location>
</feature>
<protein>
    <submittedName>
        <fullName evidence="4">Nitroreductase</fullName>
    </submittedName>
</protein>
<sequence>MTKRGGGYEKSRDSYLYDYNRPSMELKRVIAWRRSVRRFQARPIPKEILIEILDAARLAPSSSNSQPWHFIVVDRSDLIERIASSAPIGTRSIISWARDAAAIIVCCYRKRITHHLAGLFGHDNHLIDLAIATDHLVLRATDLGIGSCWIGWFNESRIRKILAIPRGYRIGVLVALGYPEQPSNEKGIGGIEARPRKPLSEITSYNLFSDPFI</sequence>
<dbReference type="AlphaFoldDB" id="A0A660SNU8"/>
<evidence type="ECO:0000313" key="4">
    <source>
        <dbReference type="EMBL" id="RKX71776.1"/>
    </source>
</evidence>
<dbReference type="EMBL" id="QNBE01000002">
    <property type="protein sequence ID" value="RKX71776.1"/>
    <property type="molecule type" value="Genomic_DNA"/>
</dbReference>
<dbReference type="PANTHER" id="PTHR43673:SF10">
    <property type="entry name" value="NADH DEHYDROGENASE_NAD(P)H NITROREDUCTASE XCC3605-RELATED"/>
    <property type="match status" value="1"/>
</dbReference>
<keyword evidence="2" id="KW-0560">Oxidoreductase</keyword>
<gene>
    <name evidence="4" type="ORF">DRP53_00380</name>
</gene>
<name>A0A660SNU8_UNCW3</name>
<organism evidence="4 5">
    <name type="scientific">candidate division WOR-3 bacterium</name>
    <dbReference type="NCBI Taxonomy" id="2052148"/>
    <lineage>
        <taxon>Bacteria</taxon>
        <taxon>Bacteria division WOR-3</taxon>
    </lineage>
</organism>
<evidence type="ECO:0000256" key="1">
    <source>
        <dbReference type="ARBA" id="ARBA00007118"/>
    </source>
</evidence>
<dbReference type="GO" id="GO:0016491">
    <property type="term" value="F:oxidoreductase activity"/>
    <property type="evidence" value="ECO:0007669"/>
    <property type="project" value="UniProtKB-KW"/>
</dbReference>
<evidence type="ECO:0000256" key="2">
    <source>
        <dbReference type="ARBA" id="ARBA00023002"/>
    </source>
</evidence>
<comment type="caution">
    <text evidence="4">The sequence shown here is derived from an EMBL/GenBank/DDBJ whole genome shotgun (WGS) entry which is preliminary data.</text>
</comment>
<evidence type="ECO:0000259" key="3">
    <source>
        <dbReference type="Pfam" id="PF00881"/>
    </source>
</evidence>
<dbReference type="InterPro" id="IPR000415">
    <property type="entry name" value="Nitroreductase-like"/>
</dbReference>
<accession>A0A660SNU8</accession>
<reference evidence="4 5" key="1">
    <citation type="submission" date="2018-06" db="EMBL/GenBank/DDBJ databases">
        <title>Extensive metabolic versatility and redundancy in microbially diverse, dynamic hydrothermal sediments.</title>
        <authorList>
            <person name="Dombrowski N."/>
            <person name="Teske A."/>
            <person name="Baker B.J."/>
        </authorList>
    </citation>
    <scope>NUCLEOTIDE SEQUENCE [LARGE SCALE GENOMIC DNA]</scope>
    <source>
        <strain evidence="4">B36_G15</strain>
    </source>
</reference>
<evidence type="ECO:0000313" key="5">
    <source>
        <dbReference type="Proteomes" id="UP000268469"/>
    </source>
</evidence>
<dbReference type="InterPro" id="IPR029479">
    <property type="entry name" value="Nitroreductase"/>
</dbReference>
<dbReference type="PANTHER" id="PTHR43673">
    <property type="entry name" value="NAD(P)H NITROREDUCTASE YDGI-RELATED"/>
    <property type="match status" value="1"/>
</dbReference>
<comment type="similarity">
    <text evidence="1">Belongs to the nitroreductase family.</text>
</comment>
<dbReference type="Gene3D" id="3.40.109.10">
    <property type="entry name" value="NADH Oxidase"/>
    <property type="match status" value="1"/>
</dbReference>